<organism evidence="6 7">
    <name type="scientific">Roseovarius nanhaiticus</name>
    <dbReference type="NCBI Taxonomy" id="573024"/>
    <lineage>
        <taxon>Bacteria</taxon>
        <taxon>Pseudomonadati</taxon>
        <taxon>Pseudomonadota</taxon>
        <taxon>Alphaproteobacteria</taxon>
        <taxon>Rhodobacterales</taxon>
        <taxon>Roseobacteraceae</taxon>
        <taxon>Roseovarius</taxon>
    </lineage>
</organism>
<evidence type="ECO:0000259" key="5">
    <source>
        <dbReference type="Pfam" id="PF01522"/>
    </source>
</evidence>
<dbReference type="OrthoDB" id="9787041at2"/>
<dbReference type="InterPro" id="IPR011330">
    <property type="entry name" value="Glyco_hydro/deAcase_b/a-brl"/>
</dbReference>
<dbReference type="PANTHER" id="PTHR43123:SF4">
    <property type="entry name" value="POLYSACCHARIDE DEACETYLASE"/>
    <property type="match status" value="1"/>
</dbReference>
<dbReference type="PANTHER" id="PTHR43123">
    <property type="entry name" value="POLYSACCHARIDE DEACETYLASE-RELATED"/>
    <property type="match status" value="1"/>
</dbReference>
<comment type="function">
    <text evidence="1">Is involved in generating a small heat-stable compound (Nod), an acylated oligomer of N-acetylglucosamine, that stimulates mitosis in various plant protoplasts.</text>
</comment>
<evidence type="ECO:0000313" key="6">
    <source>
        <dbReference type="EMBL" id="SIS19925.1"/>
    </source>
</evidence>
<keyword evidence="7" id="KW-1185">Reference proteome</keyword>
<dbReference type="SUPFAM" id="SSF88713">
    <property type="entry name" value="Glycoside hydrolase/deacetylase"/>
    <property type="match status" value="1"/>
</dbReference>
<dbReference type="GO" id="GO:0005975">
    <property type="term" value="P:carbohydrate metabolic process"/>
    <property type="evidence" value="ECO:0007669"/>
    <property type="project" value="InterPro"/>
</dbReference>
<evidence type="ECO:0000313" key="7">
    <source>
        <dbReference type="Proteomes" id="UP000186019"/>
    </source>
</evidence>
<proteinExistence type="inferred from homology"/>
<dbReference type="InterPro" id="IPR002509">
    <property type="entry name" value="NODB_dom"/>
</dbReference>
<evidence type="ECO:0000256" key="1">
    <source>
        <dbReference type="ARBA" id="ARBA00003236"/>
    </source>
</evidence>
<dbReference type="STRING" id="573024.SAMN05216208_2804"/>
<gene>
    <name evidence="6" type="ORF">SAMN05421666_2515</name>
</gene>
<feature type="domain" description="NodB homology" evidence="5">
    <location>
        <begin position="67"/>
        <end position="177"/>
    </location>
</feature>
<comment type="similarity">
    <text evidence="2">Belongs to the polysaccharide deacetylase family.</text>
</comment>
<dbReference type="RefSeq" id="WP_076534467.1">
    <property type="nucleotide sequence ID" value="NZ_FOAC01000003.1"/>
</dbReference>
<evidence type="ECO:0000256" key="3">
    <source>
        <dbReference type="ARBA" id="ARBA00020071"/>
    </source>
</evidence>
<dbReference type="Pfam" id="PF01522">
    <property type="entry name" value="Polysacc_deac_1"/>
    <property type="match status" value="1"/>
</dbReference>
<dbReference type="Gene3D" id="3.20.20.370">
    <property type="entry name" value="Glycoside hydrolase/deacetylase"/>
    <property type="match status" value="1"/>
</dbReference>
<protein>
    <recommendedName>
        <fullName evidence="3">Chitooligosaccharide deacetylase</fullName>
    </recommendedName>
    <alternativeName>
        <fullName evidence="4">Nodulation protein B</fullName>
    </alternativeName>
</protein>
<sequence>MPTQMSHHRRYDYSPITGRPDFSWPEGRRLAVYVAINIEWFNFNEPGGAVLASANHAPDVLNFAWRDYGNRVGIWRMLDLLDRLDLPAAALLNAAVCDHAPQIVDAFAARGDEIVAHGWTNSTEPGRLPKAEEAKMLRESRQRLTDATGTAPSGYLAPLISESVDTPDLLEDAGYSYLMDWSHDEQPVWFDTQGGTGRILSVPYPQEINDVPQIIGRRREGAEFAGMIEDAYDLHQRECRQRPVVMGIALHPYLMGQAHRFAHLERALTHLKERAGAETWFTTPGKIARHYAGLDLG</sequence>
<dbReference type="AlphaFoldDB" id="A0A1N7H4Z5"/>
<dbReference type="Proteomes" id="UP000186019">
    <property type="component" value="Unassembled WGS sequence"/>
</dbReference>
<dbReference type="GO" id="GO:0016810">
    <property type="term" value="F:hydrolase activity, acting on carbon-nitrogen (but not peptide) bonds"/>
    <property type="evidence" value="ECO:0007669"/>
    <property type="project" value="InterPro"/>
</dbReference>
<dbReference type="EMBL" id="FTNV01000002">
    <property type="protein sequence ID" value="SIS19925.1"/>
    <property type="molecule type" value="Genomic_DNA"/>
</dbReference>
<reference evidence="6 7" key="1">
    <citation type="submission" date="2017-01" db="EMBL/GenBank/DDBJ databases">
        <authorList>
            <person name="Mah S.A."/>
            <person name="Swanson W.J."/>
            <person name="Moy G.W."/>
            <person name="Vacquier V.D."/>
        </authorList>
    </citation>
    <scope>NUCLEOTIDE SEQUENCE [LARGE SCALE GENOMIC DNA]</scope>
    <source>
        <strain evidence="6 7">DSM 29590</strain>
    </source>
</reference>
<dbReference type="CDD" id="cd10979">
    <property type="entry name" value="CE4_PuuE_like"/>
    <property type="match status" value="1"/>
</dbReference>
<evidence type="ECO:0000256" key="2">
    <source>
        <dbReference type="ARBA" id="ARBA00010973"/>
    </source>
</evidence>
<evidence type="ECO:0000256" key="4">
    <source>
        <dbReference type="ARBA" id="ARBA00032976"/>
    </source>
</evidence>
<accession>A0A1N7H4Z5</accession>
<name>A0A1N7H4Z5_9RHOB</name>